<dbReference type="Pfam" id="PF00270">
    <property type="entry name" value="DEAD"/>
    <property type="match status" value="1"/>
</dbReference>
<dbReference type="Gene3D" id="1.20.1730.10">
    <property type="entry name" value="Sodium/glucose cotransporter"/>
    <property type="match status" value="1"/>
</dbReference>
<dbReference type="SMART" id="SM00487">
    <property type="entry name" value="DEXDc"/>
    <property type="match status" value="1"/>
</dbReference>
<keyword evidence="4" id="KW-0813">Transport</keyword>
<dbReference type="GO" id="GO:0003723">
    <property type="term" value="F:RNA binding"/>
    <property type="evidence" value="ECO:0007669"/>
    <property type="project" value="UniProtKB-KW"/>
</dbReference>
<organism evidence="19 20">
    <name type="scientific">Polarella glacialis</name>
    <name type="common">Dinoflagellate</name>
    <dbReference type="NCBI Taxonomy" id="89957"/>
    <lineage>
        <taxon>Eukaryota</taxon>
        <taxon>Sar</taxon>
        <taxon>Alveolata</taxon>
        <taxon>Dinophyceae</taxon>
        <taxon>Suessiales</taxon>
        <taxon>Suessiaceae</taxon>
        <taxon>Polarella</taxon>
    </lineage>
</organism>
<dbReference type="PANTHER" id="PTHR48086:SF5">
    <property type="entry name" value="NA(+):SOLUTE SYMPORTER (SSF FAMILY)"/>
    <property type="match status" value="1"/>
</dbReference>
<feature type="domain" description="DEAD-box RNA helicase Q" evidence="18">
    <location>
        <begin position="55"/>
        <end position="83"/>
    </location>
</feature>
<dbReference type="PROSITE" id="PS51192">
    <property type="entry name" value="HELICASE_ATP_BIND_1"/>
    <property type="match status" value="1"/>
</dbReference>
<feature type="region of interest" description="Disordered" evidence="15">
    <location>
        <begin position="1141"/>
        <end position="1164"/>
    </location>
</feature>
<feature type="transmembrane region" description="Helical" evidence="16">
    <location>
        <begin position="2014"/>
        <end position="2036"/>
    </location>
</feature>
<feature type="transmembrane region" description="Helical" evidence="16">
    <location>
        <begin position="1834"/>
        <end position="1855"/>
    </location>
</feature>
<feature type="transmembrane region" description="Helical" evidence="16">
    <location>
        <begin position="1739"/>
        <end position="1759"/>
    </location>
</feature>
<dbReference type="GO" id="GO:0016301">
    <property type="term" value="F:kinase activity"/>
    <property type="evidence" value="ECO:0007669"/>
    <property type="project" value="InterPro"/>
</dbReference>
<evidence type="ECO:0000259" key="17">
    <source>
        <dbReference type="PROSITE" id="PS51192"/>
    </source>
</evidence>
<comment type="caution">
    <text evidence="19">The sequence shown here is derived from an EMBL/GenBank/DDBJ whole genome shotgun (WGS) entry which is preliminary data.</text>
</comment>
<evidence type="ECO:0000256" key="4">
    <source>
        <dbReference type="ARBA" id="ARBA00022448"/>
    </source>
</evidence>
<keyword evidence="7" id="KW-0378">Hydrolase</keyword>
<protein>
    <submittedName>
        <fullName evidence="19">Uncharacterized protein</fullName>
    </submittedName>
</protein>
<feature type="region of interest" description="Disordered" evidence="15">
    <location>
        <begin position="288"/>
        <end position="379"/>
    </location>
</feature>
<evidence type="ECO:0000256" key="6">
    <source>
        <dbReference type="ARBA" id="ARBA00022741"/>
    </source>
</evidence>
<feature type="transmembrane region" description="Helical" evidence="16">
    <location>
        <begin position="1765"/>
        <end position="1785"/>
    </location>
</feature>
<keyword evidence="10" id="KW-0694">RNA-binding</keyword>
<accession>A0A813GQM6</accession>
<dbReference type="PANTHER" id="PTHR48086">
    <property type="entry name" value="SODIUM/PROLINE SYMPORTER-RELATED"/>
    <property type="match status" value="1"/>
</dbReference>
<evidence type="ECO:0000313" key="20">
    <source>
        <dbReference type="Proteomes" id="UP000654075"/>
    </source>
</evidence>
<sequence length="2306" mass="249884">MISAELSNQAARSDVGTKKMKKKVKVKKTAKGIPDTVEAEEITTGAVVEAAEKEVTFASLGVCEELCQACKLLKWTAPTRIQQESIPWALQGRDIIGLAETGSGKTGAFALPIIQRLLDTPQRFFAVALAPTRELCVQIGEQFEAIGSSIKLQTATIVGGLDMVTQAMALAKRPHVVVATPGRLVDHLENTKGFHLKTTKYLVMDEADRLLSMDFDEALDKILEVMPRDRNTFLFSATMTSKVSKLQRASLNRQVEEVEVEVDLDAGEQGFAEAPEEPEDEEVLALGAILVDEDERPWRKGKGEKGKGEPEKGKGEPEKGKGEPEKGKEALEEEQEKKDEKDERDWDEKAVEEESEKGKGEPEEAKGSPKPKRKGSPKKAVMKRLSFIGLKFMAPAVEDKLWIDSTEHEGSLVWMQWGKSHSDTPVQWWYADYDGVQKDGVHTMKWTHDIGSQLWKARDVKRNTIYDTSYKEPVENVTMEPEGKVTMEPEEEVTMPVKNKLTIRNRAVALATLNKQIAEIYIELNVPKSKWIPALTYTHFNATASTYPNLKHMKGAGEIWSEINFSRTRSFTGVYVGCPAPVCIVPLFCTFFVFEASLGMNACTLRGPREAAGWSLSFSSSDGKVQLRAEPGFNQPSLEQVGHIAGKSLSVPLDQAALGGIDVLHEAMRPLTEEEFELAAHAARASGPQEAPRREKPKALFVIAPSGGGKTTVLRTHAARFDMNPAEAVLIDSAVFRDFHAQYKAFVDNGLSNQGIWFRAWPAAKDVLVKAKKRILVAASEAKKDLLISDTGSDAQKLADAIVKLKESSWLDPANCRPLMCLFETLCDMSNGELATARELGEELAEETESHCFCRLSRKIGAARRLSSALLPSRLDGHPKALRLISRSALVVSTPGDYASELLAVPGLAATPSSRLPACLQWGPALVGVAETLLISEWFGCPSHCDCAPSAFALSFFVGWLTGVLLTLLVVNLSLRALGDLHISVTTSGTTESAASSSHGAEQASSFAEASSAPAAADVPPSPCSAAGSVPAPEPALDPWVSRFAAAVAAGEFAKQLLDGGRPNRWAKHPADLGGRRNTVHVVLQGWPGLGVEACYRATAEGLRLWTGQPCADGAVFHSFPSLREAQAYFEAAEVEAAAAAGVDQDAEAEDAASEQGEADEEEQYAGMQKAVTAAQSAEYDLFVGRLGGMDLLALVIMHREGGAMICIPALSNYEDLPDSAPRIPAEARGVRPTARATPTPSPFSCLLLDVDEEVFAAFSRVQDLAAIRRQLKPTAFRGVDSKFDGALLPFNGDLVRLADVWMSQNEDRWGSEFASANEGAAGLPVLQEDADQDLAWRMTMLPEPPVAVVAGRRYAADSINPHSPLAEQRWVEAQLAYLKAGAECSSPPSGKPAEFQYNSLINTMPGERRKVSGFIWMVCSRLPMDAAILPAKKVGSSVWLIPPPYDLRGKMPQMLGGRARERWKDKEAVGTHVNLPVAVWSLHALGRPAACPSSARLGRYLSDEQLLVVERFRNPMFEASRATAKLELQILESPVVLYSVSVASQKLELPILEAPVVLYSVSVASQKLERQILEAPVVLYSVSVAAQELKLQILESPVVLCSGSVASQKLELQILEAPVVLYSVAVASQKLSMRVKKYLKLDTSYSGRSRWLVIQILCIWALPACGLPALVLETNKMHYLGIPRGYYNCAQVIPMFFGLLLLIFKGVQEGFGADQTDGKPAPEAASSSALNAMLAKVYVAYTGGFVFFVLFLGFLEAVGVPDQAIGILFVTFILGMYAAIEIASRTSKSYDSYVADRNVPPIVNGRAAAAAWLSGASFVGMAVTLYALGYDGLAYSIGWTGGYVLVSIVIAPYFRRFGSFAVPGFIASRYQGTVQLFGGKVVELSGVSLFLATVVLLSWSFAYLSAQVYSAGFEVAVFSGLIRVLFCSLLGGMRAVTYTQVAQYVILIIAYTVPAICMPAAQDNGFNKNNPVEFLAYGGTLRAITLRKKEMVLLGLASKVTPYLKPKWRRVDFSALTFCLMVGTASLPHVLMRYFTAPSVCSARRSVTWSLGFILVLYMTAPAYATFAKLEVFTNVSMTPLNVLRKWIFTYGRIGLPTVCRKAMTSSSEAIAACAQASGGDYLLKFKDLKISTDAMVIATPEIAGLPYTIQGWFLGPADVLSMVAWASSLAASGKFPALCLGIWWRRTNAQGAIAGKICGWGLTLAYLLGTRYGGCALWGGISNVEAAVFGLPVGFAANINVSLLTPPPPDEVLAMVDSLRDFRVTGKDLTAEEREDIKEKEEALARTQVPQVSNTTKATAVATA</sequence>
<dbReference type="SUPFAM" id="SSF52540">
    <property type="entry name" value="P-loop containing nucleoside triphosphate hydrolases"/>
    <property type="match status" value="1"/>
</dbReference>
<dbReference type="GO" id="GO:0003724">
    <property type="term" value="F:RNA helicase activity"/>
    <property type="evidence" value="ECO:0007669"/>
    <property type="project" value="InterPro"/>
</dbReference>
<keyword evidence="12 16" id="KW-0472">Membrane</keyword>
<gene>
    <name evidence="19" type="ORF">PGLA1383_LOCUS42180</name>
</gene>
<dbReference type="CDD" id="cd11480">
    <property type="entry name" value="SLC5sbd_u4"/>
    <property type="match status" value="1"/>
</dbReference>
<dbReference type="InterPro" id="IPR050277">
    <property type="entry name" value="Sodium:Solute_Symporter"/>
</dbReference>
<feature type="transmembrane region" description="Helical" evidence="16">
    <location>
        <begin position="1685"/>
        <end position="1705"/>
    </location>
</feature>
<dbReference type="InterPro" id="IPR014014">
    <property type="entry name" value="RNA_helicase_DEAD_Q_motif"/>
</dbReference>
<feature type="transmembrane region" description="Helical" evidence="16">
    <location>
        <begin position="1806"/>
        <end position="1828"/>
    </location>
</feature>
<reference evidence="19" key="1">
    <citation type="submission" date="2021-02" db="EMBL/GenBank/DDBJ databases">
        <authorList>
            <person name="Dougan E. K."/>
            <person name="Rhodes N."/>
            <person name="Thang M."/>
            <person name="Chan C."/>
        </authorList>
    </citation>
    <scope>NUCLEOTIDE SEQUENCE</scope>
</reference>
<feature type="region of interest" description="Disordered" evidence="15">
    <location>
        <begin position="2277"/>
        <end position="2306"/>
    </location>
</feature>
<evidence type="ECO:0000256" key="12">
    <source>
        <dbReference type="ARBA" id="ARBA00023136"/>
    </source>
</evidence>
<dbReference type="Pfam" id="PF00474">
    <property type="entry name" value="SSF"/>
    <property type="match status" value="1"/>
</dbReference>
<keyword evidence="20" id="KW-1185">Reference proteome</keyword>
<dbReference type="InterPro" id="IPR014001">
    <property type="entry name" value="Helicase_ATP-bd"/>
</dbReference>
<dbReference type="PROSITE" id="PS50283">
    <property type="entry name" value="NA_SOLUT_SYMP_3"/>
    <property type="match status" value="1"/>
</dbReference>
<feature type="transmembrane region" description="Helical" evidence="16">
    <location>
        <begin position="1652"/>
        <end position="1673"/>
    </location>
</feature>
<dbReference type="Proteomes" id="UP000654075">
    <property type="component" value="Unassembled WGS sequence"/>
</dbReference>
<evidence type="ECO:0000256" key="5">
    <source>
        <dbReference type="ARBA" id="ARBA00022692"/>
    </source>
</evidence>
<dbReference type="NCBIfam" id="TIGR03648">
    <property type="entry name" value="Na_symport_lg"/>
    <property type="match status" value="1"/>
</dbReference>
<feature type="short sequence motif" description="Q motif" evidence="14">
    <location>
        <begin position="55"/>
        <end position="83"/>
    </location>
</feature>
<dbReference type="OrthoDB" id="437566at2759"/>
<evidence type="ECO:0000256" key="11">
    <source>
        <dbReference type="ARBA" id="ARBA00022989"/>
    </source>
</evidence>
<dbReference type="Gene3D" id="3.40.50.300">
    <property type="entry name" value="P-loop containing nucleotide triphosphate hydrolases"/>
    <property type="match status" value="2"/>
</dbReference>
<evidence type="ECO:0000256" key="9">
    <source>
        <dbReference type="ARBA" id="ARBA00022840"/>
    </source>
</evidence>
<comment type="similarity">
    <text evidence="3">Belongs to the sodium:solute symporter (SSF) (TC 2.A.21) family.</text>
</comment>
<dbReference type="CDD" id="cd17954">
    <property type="entry name" value="DEADc_DDX47"/>
    <property type="match status" value="1"/>
</dbReference>
<feature type="compositionally biased region" description="Acidic residues" evidence="15">
    <location>
        <begin position="1145"/>
        <end position="1164"/>
    </location>
</feature>
<evidence type="ECO:0000259" key="18">
    <source>
        <dbReference type="PROSITE" id="PS51195"/>
    </source>
</evidence>
<comment type="subcellular location">
    <subcellularLocation>
        <location evidence="2">Membrane</location>
        <topology evidence="2">Multi-pass membrane protein</topology>
    </subcellularLocation>
    <subcellularLocation>
        <location evidence="1">Nucleus</location>
    </subcellularLocation>
</comment>
<evidence type="ECO:0000256" key="1">
    <source>
        <dbReference type="ARBA" id="ARBA00004123"/>
    </source>
</evidence>
<dbReference type="InterPro" id="IPR000629">
    <property type="entry name" value="RNA-helicase_DEAD-box_CS"/>
</dbReference>
<evidence type="ECO:0000256" key="2">
    <source>
        <dbReference type="ARBA" id="ARBA00004141"/>
    </source>
</evidence>
<evidence type="ECO:0000256" key="15">
    <source>
        <dbReference type="SAM" id="MobiDB-lite"/>
    </source>
</evidence>
<evidence type="ECO:0000313" key="19">
    <source>
        <dbReference type="EMBL" id="CAE8625148.1"/>
    </source>
</evidence>
<feature type="compositionally biased region" description="Basic and acidic residues" evidence="15">
    <location>
        <begin position="356"/>
        <end position="367"/>
    </location>
</feature>
<evidence type="ECO:0000256" key="16">
    <source>
        <dbReference type="SAM" id="Phobius"/>
    </source>
</evidence>
<dbReference type="PROSITE" id="PS51195">
    <property type="entry name" value="Q_MOTIF"/>
    <property type="match status" value="1"/>
</dbReference>
<dbReference type="Pfam" id="PF06414">
    <property type="entry name" value="Zeta_toxin"/>
    <property type="match status" value="1"/>
</dbReference>
<dbReference type="GO" id="GO:0005524">
    <property type="term" value="F:ATP binding"/>
    <property type="evidence" value="ECO:0007669"/>
    <property type="project" value="UniProtKB-KW"/>
</dbReference>
<evidence type="ECO:0000256" key="8">
    <source>
        <dbReference type="ARBA" id="ARBA00022806"/>
    </source>
</evidence>
<evidence type="ECO:0000256" key="7">
    <source>
        <dbReference type="ARBA" id="ARBA00022801"/>
    </source>
</evidence>
<dbReference type="GO" id="GO:0005634">
    <property type="term" value="C:nucleus"/>
    <property type="evidence" value="ECO:0007669"/>
    <property type="project" value="UniProtKB-SubCell"/>
</dbReference>
<feature type="transmembrane region" description="Helical" evidence="16">
    <location>
        <begin position="2048"/>
        <end position="2068"/>
    </location>
</feature>
<keyword evidence="9" id="KW-0067">ATP-binding</keyword>
<dbReference type="EMBL" id="CAJNNV010028591">
    <property type="protein sequence ID" value="CAE8625148.1"/>
    <property type="molecule type" value="Genomic_DNA"/>
</dbReference>
<dbReference type="InterPro" id="IPR011545">
    <property type="entry name" value="DEAD/DEAH_box_helicase_dom"/>
</dbReference>
<dbReference type="InterPro" id="IPR044765">
    <property type="entry name" value="DDX47/Rrp3_DEADc"/>
</dbReference>
<feature type="transmembrane region" description="Helical" evidence="16">
    <location>
        <begin position="1882"/>
        <end position="1903"/>
    </location>
</feature>
<keyword evidence="11 16" id="KW-1133">Transmembrane helix</keyword>
<keyword evidence="5 16" id="KW-0812">Transmembrane</keyword>
<feature type="transmembrane region" description="Helical" evidence="16">
    <location>
        <begin position="1909"/>
        <end position="1930"/>
    </location>
</feature>
<evidence type="ECO:0000256" key="3">
    <source>
        <dbReference type="ARBA" id="ARBA00006434"/>
    </source>
</evidence>
<dbReference type="GO" id="GO:0016787">
    <property type="term" value="F:hydrolase activity"/>
    <property type="evidence" value="ECO:0007669"/>
    <property type="project" value="UniProtKB-KW"/>
</dbReference>
<dbReference type="InterPro" id="IPR019899">
    <property type="entry name" value="Na/solute_symporter_VC_2705"/>
</dbReference>
<evidence type="ECO:0000256" key="13">
    <source>
        <dbReference type="ARBA" id="ARBA00023242"/>
    </source>
</evidence>
<keyword evidence="8" id="KW-0347">Helicase</keyword>
<proteinExistence type="inferred from homology"/>
<feature type="compositionally biased region" description="Basic and acidic residues" evidence="15">
    <location>
        <begin position="2277"/>
        <end position="2286"/>
    </location>
</feature>
<feature type="domain" description="Helicase ATP-binding" evidence="17">
    <location>
        <begin position="86"/>
        <end position="257"/>
    </location>
</feature>
<feature type="compositionally biased region" description="Basic residues" evidence="15">
    <location>
        <begin position="369"/>
        <end position="379"/>
    </location>
</feature>
<dbReference type="InterPro" id="IPR027417">
    <property type="entry name" value="P-loop_NTPase"/>
</dbReference>
<name>A0A813GQM6_POLGL</name>
<feature type="compositionally biased region" description="Polar residues" evidence="15">
    <location>
        <begin position="2290"/>
        <end position="2300"/>
    </location>
</feature>
<dbReference type="PROSITE" id="PS00039">
    <property type="entry name" value="DEAD_ATP_HELICASE"/>
    <property type="match status" value="1"/>
</dbReference>
<dbReference type="GO" id="GO:0005886">
    <property type="term" value="C:plasma membrane"/>
    <property type="evidence" value="ECO:0007669"/>
    <property type="project" value="TreeGrafter"/>
</dbReference>
<keyword evidence="6" id="KW-0547">Nucleotide-binding</keyword>
<keyword evidence="13" id="KW-0539">Nucleus</keyword>
<evidence type="ECO:0000256" key="10">
    <source>
        <dbReference type="ARBA" id="ARBA00022884"/>
    </source>
</evidence>
<dbReference type="InterPro" id="IPR038377">
    <property type="entry name" value="Na/Glc_symporter_sf"/>
</dbReference>
<feature type="transmembrane region" description="Helical" evidence="16">
    <location>
        <begin position="1942"/>
        <end position="1962"/>
    </location>
</feature>
<dbReference type="InterPro" id="IPR001734">
    <property type="entry name" value="Na/solute_symporter"/>
</dbReference>
<evidence type="ECO:0000256" key="14">
    <source>
        <dbReference type="PROSITE-ProRule" id="PRU00552"/>
    </source>
</evidence>
<dbReference type="InterPro" id="IPR010488">
    <property type="entry name" value="Zeta_toxin_domain"/>
</dbReference>
<dbReference type="GO" id="GO:0022857">
    <property type="term" value="F:transmembrane transporter activity"/>
    <property type="evidence" value="ECO:0007669"/>
    <property type="project" value="InterPro"/>
</dbReference>
<feature type="compositionally biased region" description="Basic and acidic residues" evidence="15">
    <location>
        <begin position="296"/>
        <end position="349"/>
    </location>
</feature>